<dbReference type="RefSeq" id="WP_354404565.1">
    <property type="nucleotide sequence ID" value="NZ_JBEPNW010000002.1"/>
</dbReference>
<evidence type="ECO:0000259" key="4">
    <source>
        <dbReference type="PROSITE" id="PS51371"/>
    </source>
</evidence>
<dbReference type="PANTHER" id="PTHR33741">
    <property type="entry name" value="TRANSMEMBRANE PROTEIN DDB_G0269096-RELATED"/>
    <property type="match status" value="1"/>
</dbReference>
<dbReference type="PROSITE" id="PS51371">
    <property type="entry name" value="CBS"/>
    <property type="match status" value="2"/>
</dbReference>
<reference evidence="5 6" key="1">
    <citation type="submission" date="2024-06" db="EMBL/GenBank/DDBJ databases">
        <title>Genomics of switchgrass bacterial isolates.</title>
        <authorList>
            <person name="Shade A."/>
        </authorList>
    </citation>
    <scope>NUCLEOTIDE SEQUENCE [LARGE SCALE GENOMIC DNA]</scope>
    <source>
        <strain evidence="5 6">PvP084</strain>
    </source>
</reference>
<comment type="caution">
    <text evidence="5">The sequence shown here is derived from an EMBL/GenBank/DDBJ whole genome shotgun (WGS) entry which is preliminary data.</text>
</comment>
<dbReference type="SUPFAM" id="SSF54631">
    <property type="entry name" value="CBS-domain pair"/>
    <property type="match status" value="1"/>
</dbReference>
<feature type="transmembrane region" description="Helical" evidence="3">
    <location>
        <begin position="48"/>
        <end position="66"/>
    </location>
</feature>
<feature type="transmembrane region" description="Helical" evidence="3">
    <location>
        <begin position="138"/>
        <end position="161"/>
    </location>
</feature>
<dbReference type="Pfam" id="PF04982">
    <property type="entry name" value="TM_HPP"/>
    <property type="match status" value="1"/>
</dbReference>
<dbReference type="SMART" id="SM00116">
    <property type="entry name" value="CBS"/>
    <property type="match status" value="2"/>
</dbReference>
<organism evidence="5 6">
    <name type="scientific">Methylobacterium radiotolerans</name>
    <dbReference type="NCBI Taxonomy" id="31998"/>
    <lineage>
        <taxon>Bacteria</taxon>
        <taxon>Pseudomonadati</taxon>
        <taxon>Pseudomonadota</taxon>
        <taxon>Alphaproteobacteria</taxon>
        <taxon>Hyphomicrobiales</taxon>
        <taxon>Methylobacteriaceae</taxon>
        <taxon>Methylobacterium</taxon>
    </lineage>
</organism>
<dbReference type="CDD" id="cd04600">
    <property type="entry name" value="CBS_pair_HPP_assoc"/>
    <property type="match status" value="1"/>
</dbReference>
<keyword evidence="6" id="KW-1185">Reference proteome</keyword>
<dbReference type="PANTHER" id="PTHR33741:SF5">
    <property type="entry name" value="TRANSMEMBRANE PROTEIN DDB_G0269096-RELATED"/>
    <property type="match status" value="1"/>
</dbReference>
<dbReference type="InterPro" id="IPR000644">
    <property type="entry name" value="CBS_dom"/>
</dbReference>
<feature type="region of interest" description="Disordered" evidence="2">
    <location>
        <begin position="377"/>
        <end position="406"/>
    </location>
</feature>
<dbReference type="InterPro" id="IPR058581">
    <property type="entry name" value="TM_HPP"/>
</dbReference>
<keyword evidence="3" id="KW-0812">Transmembrane</keyword>
<evidence type="ECO:0000313" key="5">
    <source>
        <dbReference type="EMBL" id="MET3864640.1"/>
    </source>
</evidence>
<keyword evidence="3" id="KW-1133">Transmembrane helix</keyword>
<feature type="transmembrane region" description="Helical" evidence="3">
    <location>
        <begin position="73"/>
        <end position="92"/>
    </location>
</feature>
<name>A0ABV2NDS9_9HYPH</name>
<dbReference type="Pfam" id="PF00571">
    <property type="entry name" value="CBS"/>
    <property type="match status" value="2"/>
</dbReference>
<dbReference type="InterPro" id="IPR007065">
    <property type="entry name" value="HPP"/>
</dbReference>
<evidence type="ECO:0000313" key="6">
    <source>
        <dbReference type="Proteomes" id="UP001549119"/>
    </source>
</evidence>
<accession>A0ABV2NDS9</accession>
<dbReference type="Proteomes" id="UP001549119">
    <property type="component" value="Unassembled WGS sequence"/>
</dbReference>
<feature type="transmembrane region" description="Helical" evidence="3">
    <location>
        <begin position="98"/>
        <end position="117"/>
    </location>
</feature>
<dbReference type="InterPro" id="IPR046342">
    <property type="entry name" value="CBS_dom_sf"/>
</dbReference>
<dbReference type="EMBL" id="JBEPNW010000002">
    <property type="protein sequence ID" value="MET3864640.1"/>
    <property type="molecule type" value="Genomic_DNA"/>
</dbReference>
<protein>
    <submittedName>
        <fullName evidence="5">CBS domain-containing membrane protein</fullName>
    </submittedName>
</protein>
<proteinExistence type="predicted"/>
<dbReference type="Gene3D" id="3.10.580.10">
    <property type="entry name" value="CBS-domain"/>
    <property type="match status" value="1"/>
</dbReference>
<evidence type="ECO:0000256" key="3">
    <source>
        <dbReference type="SAM" id="Phobius"/>
    </source>
</evidence>
<evidence type="ECO:0000256" key="2">
    <source>
        <dbReference type="SAM" id="MobiDB-lite"/>
    </source>
</evidence>
<gene>
    <name evidence="5" type="ORF">ABIC20_001949</name>
</gene>
<evidence type="ECO:0000256" key="1">
    <source>
        <dbReference type="PROSITE-ProRule" id="PRU00703"/>
    </source>
</evidence>
<feature type="domain" description="CBS" evidence="4">
    <location>
        <begin position="320"/>
        <end position="376"/>
    </location>
</feature>
<feature type="domain" description="CBS" evidence="4">
    <location>
        <begin position="238"/>
        <end position="296"/>
    </location>
</feature>
<sequence>MRAFLSRFLPELTPVSKRERLRSAAGALVGILTTGFVCRVSVPAEALPVLIAPMGASAVLLFAVPASPLAQPWSILGGNTVAALVGVTAAAWIGDPFVAASCAIGVAIALMMALRCLHPPSGAVALTAVLGGPAIRELGYGFVLWPVAANSLLLLTTALLFNNLTGRAYPHLRPAGPRTADPPSGARVGFRASDLDAALEDFDQLLDVDRSDLEQILRRVQMRVYGRRSGPITCAAIMSRDVIAVAPDAPLSEAMRLLRRHRIKALPVTDEGARVLGIVTQTDLLDKAAWDRNGPRLGLGRRLRLTAERGRAPHGCAADIMSAVEPVGPDTPVAALVPRMSEAGLHHLPVVDTDGRLVGIVSQTDLIPALLSETDAREAPVRAPARRRGPPWPEPQGRSAGSARKNATACATTAGWWACGPSYSTKVTG</sequence>
<keyword evidence="1" id="KW-0129">CBS domain</keyword>
<feature type="transmembrane region" description="Helical" evidence="3">
    <location>
        <begin position="21"/>
        <end position="42"/>
    </location>
</feature>
<keyword evidence="3" id="KW-0472">Membrane</keyword>